<comment type="caution">
    <text evidence="8">The sequence shown here is derived from an EMBL/GenBank/DDBJ whole genome shotgun (WGS) entry which is preliminary data.</text>
</comment>
<dbReference type="InterPro" id="IPR004827">
    <property type="entry name" value="bZIP"/>
</dbReference>
<protein>
    <recommendedName>
        <fullName evidence="7">BZIP domain-containing protein</fullName>
    </recommendedName>
</protein>
<dbReference type="OMA" id="IEFTTHE"/>
<dbReference type="OrthoDB" id="295274at2759"/>
<evidence type="ECO:0000256" key="6">
    <source>
        <dbReference type="SAM" id="MobiDB-lite"/>
    </source>
</evidence>
<dbReference type="SUPFAM" id="SSF57959">
    <property type="entry name" value="Leucine zipper domain"/>
    <property type="match status" value="1"/>
</dbReference>
<keyword evidence="9" id="KW-1185">Reference proteome</keyword>
<dbReference type="InterPro" id="IPR046347">
    <property type="entry name" value="bZIP_sf"/>
</dbReference>
<evidence type="ECO:0000256" key="2">
    <source>
        <dbReference type="ARBA" id="ARBA00023015"/>
    </source>
</evidence>
<gene>
    <name evidence="8" type="ORF">PITC_094770</name>
</gene>
<evidence type="ECO:0000256" key="1">
    <source>
        <dbReference type="ARBA" id="ARBA00004123"/>
    </source>
</evidence>
<dbReference type="PhylomeDB" id="A0A0A2KQP2"/>
<dbReference type="STRING" id="40296.A0A0A2KQP2"/>
<dbReference type="PROSITE" id="PS00036">
    <property type="entry name" value="BZIP_BASIC"/>
    <property type="match status" value="1"/>
</dbReference>
<dbReference type="Gene3D" id="1.20.5.170">
    <property type="match status" value="1"/>
</dbReference>
<evidence type="ECO:0000256" key="4">
    <source>
        <dbReference type="ARBA" id="ARBA00023242"/>
    </source>
</evidence>
<proteinExistence type="predicted"/>
<keyword evidence="5" id="KW-0175">Coiled coil</keyword>
<dbReference type="HOGENOM" id="CLU_105952_0_0_1"/>
<evidence type="ECO:0000256" key="3">
    <source>
        <dbReference type="ARBA" id="ARBA00023163"/>
    </source>
</evidence>
<dbReference type="PANTHER" id="PTHR19304">
    <property type="entry name" value="CYCLIC-AMP RESPONSE ELEMENT BINDING PROTEIN"/>
    <property type="match status" value="1"/>
</dbReference>
<evidence type="ECO:0000256" key="5">
    <source>
        <dbReference type="SAM" id="Coils"/>
    </source>
</evidence>
<dbReference type="SMART" id="SM00338">
    <property type="entry name" value="BRLZ"/>
    <property type="match status" value="1"/>
</dbReference>
<feature type="coiled-coil region" evidence="5">
    <location>
        <begin position="38"/>
        <end position="79"/>
    </location>
</feature>
<dbReference type="Pfam" id="PF07716">
    <property type="entry name" value="bZIP_2"/>
    <property type="match status" value="1"/>
</dbReference>
<dbReference type="AlphaFoldDB" id="A0A0A2KQP2"/>
<dbReference type="GO" id="GO:0003700">
    <property type="term" value="F:DNA-binding transcription factor activity"/>
    <property type="evidence" value="ECO:0007669"/>
    <property type="project" value="InterPro"/>
</dbReference>
<name>A0A0A2KQP2_PENIT</name>
<evidence type="ECO:0000259" key="7">
    <source>
        <dbReference type="PROSITE" id="PS50217"/>
    </source>
</evidence>
<keyword evidence="2" id="KW-0805">Transcription regulation</keyword>
<dbReference type="EMBL" id="JQGA01001155">
    <property type="protein sequence ID" value="KGO69278.1"/>
    <property type="molecule type" value="Genomic_DNA"/>
</dbReference>
<dbReference type="Proteomes" id="UP000030104">
    <property type="component" value="Unassembled WGS sequence"/>
</dbReference>
<sequence length="185" mass="21276">MNNCTTKRSVLQRRRSSASQPDRTIIRERNRIAANKCRQRKKREHQQIERRLSDEIERKEVLLAQLDCLREEAWELKNMVFQHAGCENQQIDLQLARMMRNILNDPSKGALPIYEADSLPPLSCGTLSDDSAVSDQQPDAINADTNNKNDWTLFSNISDGLETPNLEVYPDSMFDNFVNVAHVYA</sequence>
<feature type="region of interest" description="Disordered" evidence="6">
    <location>
        <begin position="1"/>
        <end position="21"/>
    </location>
</feature>
<dbReference type="CDD" id="cd14687">
    <property type="entry name" value="bZIP_ATF2"/>
    <property type="match status" value="1"/>
</dbReference>
<comment type="subcellular location">
    <subcellularLocation>
        <location evidence="1">Nucleus</location>
    </subcellularLocation>
</comment>
<dbReference type="GO" id="GO:0005634">
    <property type="term" value="C:nucleus"/>
    <property type="evidence" value="ECO:0007669"/>
    <property type="project" value="UniProtKB-SubCell"/>
</dbReference>
<reference evidence="8 9" key="1">
    <citation type="journal article" date="2015" name="Mol. Plant Microbe Interact.">
        <title>Genome, transcriptome, and functional analyses of Penicillium expansum provide new insights into secondary metabolism and pathogenicity.</title>
        <authorList>
            <person name="Ballester A.R."/>
            <person name="Marcet-Houben M."/>
            <person name="Levin E."/>
            <person name="Sela N."/>
            <person name="Selma-Lazaro C."/>
            <person name="Carmona L."/>
            <person name="Wisniewski M."/>
            <person name="Droby S."/>
            <person name="Gonzalez-Candelas L."/>
            <person name="Gabaldon T."/>
        </authorList>
    </citation>
    <scope>NUCLEOTIDE SEQUENCE [LARGE SCALE GENOMIC DNA]</scope>
    <source>
        <strain evidence="8 9">PHI-1</strain>
    </source>
</reference>
<keyword evidence="3" id="KW-0804">Transcription</keyword>
<dbReference type="InterPro" id="IPR051027">
    <property type="entry name" value="bZIP_transcription_factors"/>
</dbReference>
<accession>A0A0A2KQP2</accession>
<keyword evidence="4" id="KW-0539">Nucleus</keyword>
<dbReference type="PROSITE" id="PS50217">
    <property type="entry name" value="BZIP"/>
    <property type="match status" value="1"/>
</dbReference>
<feature type="domain" description="BZIP" evidence="7">
    <location>
        <begin position="27"/>
        <end position="83"/>
    </location>
</feature>
<organism evidence="8 9">
    <name type="scientific">Penicillium italicum</name>
    <name type="common">Blue mold</name>
    <dbReference type="NCBI Taxonomy" id="40296"/>
    <lineage>
        <taxon>Eukaryota</taxon>
        <taxon>Fungi</taxon>
        <taxon>Dikarya</taxon>
        <taxon>Ascomycota</taxon>
        <taxon>Pezizomycotina</taxon>
        <taxon>Eurotiomycetes</taxon>
        <taxon>Eurotiomycetidae</taxon>
        <taxon>Eurotiales</taxon>
        <taxon>Aspergillaceae</taxon>
        <taxon>Penicillium</taxon>
    </lineage>
</organism>
<evidence type="ECO:0000313" key="9">
    <source>
        <dbReference type="Proteomes" id="UP000030104"/>
    </source>
</evidence>
<evidence type="ECO:0000313" key="8">
    <source>
        <dbReference type="EMBL" id="KGO69278.1"/>
    </source>
</evidence>